<dbReference type="Proteomes" id="UP001310890">
    <property type="component" value="Unassembled WGS sequence"/>
</dbReference>
<gene>
    <name evidence="2" type="ORF">LTR62_008337</name>
</gene>
<dbReference type="EMBL" id="JAVRRL010000087">
    <property type="protein sequence ID" value="KAK5108381.1"/>
    <property type="molecule type" value="Genomic_DNA"/>
</dbReference>
<evidence type="ECO:0000313" key="3">
    <source>
        <dbReference type="Proteomes" id="UP001310890"/>
    </source>
</evidence>
<protein>
    <recommendedName>
        <fullName evidence="1">Trafficking protein particle complex II-specific subunit 65 IgD3 domain-containing protein</fullName>
    </recommendedName>
</protein>
<reference evidence="2" key="1">
    <citation type="submission" date="2023-08" db="EMBL/GenBank/DDBJ databases">
        <title>Black Yeasts Isolated from many extreme environments.</title>
        <authorList>
            <person name="Coleine C."/>
            <person name="Stajich J.E."/>
            <person name="Selbmann L."/>
        </authorList>
    </citation>
    <scope>NUCLEOTIDE SEQUENCE</scope>
    <source>
        <strain evidence="2">CCFEE 5401</strain>
    </source>
</reference>
<name>A0AAN7YCS4_9PEZI</name>
<evidence type="ECO:0000313" key="2">
    <source>
        <dbReference type="EMBL" id="KAK5108381.1"/>
    </source>
</evidence>
<dbReference type="GO" id="GO:1990071">
    <property type="term" value="C:TRAPPII protein complex"/>
    <property type="evidence" value="ECO:0007669"/>
    <property type="project" value="InterPro"/>
</dbReference>
<dbReference type="PANTHER" id="PTHR28159">
    <property type="entry name" value="TRAFFICKING PROTEIN PARTICLE COMPLEX II-SPECIFIC SUBUNIT 65"/>
    <property type="match status" value="1"/>
</dbReference>
<sequence length="542" mass="58648">MAPSAHGKDFETLSKGAYLDILLPQSKNFDAAALVRAGQPEELARAPTRRNLFFDEKIPVVLILRTDASSDMLERGLQNLSIDLVAHATDAAPSGAGSAGAATGKHDIASKHINATEGATVLELGDQTYAIWKTTIHLTRPRARLHRPAVYFAATLGPSPAPITTSSERASSILPPYQALPRNVLESLSHAAEFQDKQVYLSEDRMTKVAPAAAAKKDSIKPIRGATKRAYPTVSALFTRIKYSSLPGRMMASLQLETSSAIAGTIDVNHVNVDIAGKDSRLPSVKSGKAVSCLTEAGLPLKFGPGDEQVLLYEISDSSEGDVLAVDAQAIAYLEQGSEIELAISWQAKIDANPILDEITYQWSRPTTTETTETTQQPVRTTSLPAHTKEAKAMHDSDPGMTFFFTAPATVHRGQLFEIEVKCINRSTKPRCFSIQPVRQKLAALSLLTSAATNGEDKVAGSHDPPLRDERKVADVYYHNTQVKMGPIQSNASCDVQLKLTPSVLGLLDLGRLGIVDVDSDQIVELRDLPDVICFERDTVNY</sequence>
<feature type="domain" description="Trafficking protein particle complex II-specific subunit 65 IgD3" evidence="1">
    <location>
        <begin position="381"/>
        <end position="533"/>
    </location>
</feature>
<dbReference type="Pfam" id="PF12735">
    <property type="entry name" value="IgD3_Trs65"/>
    <property type="match status" value="1"/>
</dbReference>
<dbReference type="GO" id="GO:0005802">
    <property type="term" value="C:trans-Golgi network"/>
    <property type="evidence" value="ECO:0007669"/>
    <property type="project" value="TreeGrafter"/>
</dbReference>
<organism evidence="2 3">
    <name type="scientific">Meristemomyces frigidus</name>
    <dbReference type="NCBI Taxonomy" id="1508187"/>
    <lineage>
        <taxon>Eukaryota</taxon>
        <taxon>Fungi</taxon>
        <taxon>Dikarya</taxon>
        <taxon>Ascomycota</taxon>
        <taxon>Pezizomycotina</taxon>
        <taxon>Dothideomycetes</taxon>
        <taxon>Dothideomycetidae</taxon>
        <taxon>Mycosphaerellales</taxon>
        <taxon>Teratosphaeriaceae</taxon>
        <taxon>Meristemomyces</taxon>
    </lineage>
</organism>
<comment type="caution">
    <text evidence="2">The sequence shown here is derived from an EMBL/GenBank/DDBJ whole genome shotgun (WGS) entry which is preliminary data.</text>
</comment>
<evidence type="ECO:0000259" key="1">
    <source>
        <dbReference type="Pfam" id="PF12735"/>
    </source>
</evidence>
<proteinExistence type="predicted"/>
<dbReference type="GO" id="GO:0006891">
    <property type="term" value="P:intra-Golgi vesicle-mediated transport"/>
    <property type="evidence" value="ECO:0007669"/>
    <property type="project" value="InterPro"/>
</dbReference>
<dbReference type="AlphaFoldDB" id="A0AAN7YCS4"/>
<accession>A0AAN7YCS4</accession>
<dbReference type="PANTHER" id="PTHR28159:SF1">
    <property type="entry name" value="TRAFFICKING PROTEIN PARTICLE COMPLEX II-SPECIFIC SUBUNIT 65"/>
    <property type="match status" value="1"/>
</dbReference>
<dbReference type="InterPro" id="IPR055420">
    <property type="entry name" value="IgD3_Trs65"/>
</dbReference>
<dbReference type="InterPro" id="IPR024662">
    <property type="entry name" value="Trs65"/>
</dbReference>